<proteinExistence type="predicted"/>
<sequence>ELAPPVVLAPVTAHYSWSKGMKMLGLGREQLRLIPERGMRLDITAFEQTLRDLRCRGRFSAAGGRGFRHDRVRHHRSSA</sequence>
<dbReference type="AlphaFoldDB" id="T1BPP8"/>
<feature type="non-terminal residue" evidence="1">
    <location>
        <position position="1"/>
    </location>
</feature>
<evidence type="ECO:0000313" key="1">
    <source>
        <dbReference type="EMBL" id="EQD55219.1"/>
    </source>
</evidence>
<accession>T1BPP8</accession>
<name>T1BPP8_9ZZZZ</name>
<comment type="caution">
    <text evidence="1">The sequence shown here is derived from an EMBL/GenBank/DDBJ whole genome shotgun (WGS) entry which is preliminary data.</text>
</comment>
<dbReference type="InterPro" id="IPR015421">
    <property type="entry name" value="PyrdxlP-dep_Trfase_major"/>
</dbReference>
<reference evidence="1" key="2">
    <citation type="journal article" date="2014" name="ISME J.">
        <title>Microbial stratification in low pH oxic and suboxic macroscopic growths along an acid mine drainage.</title>
        <authorList>
            <person name="Mendez-Garcia C."/>
            <person name="Mesa V."/>
            <person name="Sprenger R.R."/>
            <person name="Richter M."/>
            <person name="Diez M.S."/>
            <person name="Solano J."/>
            <person name="Bargiela R."/>
            <person name="Golyshina O.V."/>
            <person name="Manteca A."/>
            <person name="Ramos J.L."/>
            <person name="Gallego J.R."/>
            <person name="Llorente I."/>
            <person name="Martins Dos Santos V.A."/>
            <person name="Jensen O.N."/>
            <person name="Pelaez A.I."/>
            <person name="Sanchez J."/>
            <person name="Ferrer M."/>
        </authorList>
    </citation>
    <scope>NUCLEOTIDE SEQUENCE</scope>
</reference>
<reference evidence="1" key="1">
    <citation type="submission" date="2013-08" db="EMBL/GenBank/DDBJ databases">
        <authorList>
            <person name="Mendez C."/>
            <person name="Richter M."/>
            <person name="Ferrer M."/>
            <person name="Sanchez J."/>
        </authorList>
    </citation>
    <scope>NUCLEOTIDE SEQUENCE</scope>
</reference>
<dbReference type="Gene3D" id="3.40.640.10">
    <property type="entry name" value="Type I PLP-dependent aspartate aminotransferase-like (Major domain)"/>
    <property type="match status" value="1"/>
</dbReference>
<gene>
    <name evidence="1" type="ORF">B2A_05841</name>
</gene>
<protein>
    <submittedName>
        <fullName evidence="1">Uncharacterized protein</fullName>
    </submittedName>
</protein>
<dbReference type="EMBL" id="AUZZ01004077">
    <property type="protein sequence ID" value="EQD55219.1"/>
    <property type="molecule type" value="Genomic_DNA"/>
</dbReference>
<dbReference type="SUPFAM" id="SSF53383">
    <property type="entry name" value="PLP-dependent transferases"/>
    <property type="match status" value="1"/>
</dbReference>
<dbReference type="InterPro" id="IPR015424">
    <property type="entry name" value="PyrdxlP-dep_Trfase"/>
</dbReference>
<organism evidence="1">
    <name type="scientific">mine drainage metagenome</name>
    <dbReference type="NCBI Taxonomy" id="410659"/>
    <lineage>
        <taxon>unclassified sequences</taxon>
        <taxon>metagenomes</taxon>
        <taxon>ecological metagenomes</taxon>
    </lineage>
</organism>